<evidence type="ECO:0000313" key="2">
    <source>
        <dbReference type="Proteomes" id="UP000054630"/>
    </source>
</evidence>
<gene>
    <name evidence="1" type="ORF">T07_14353</name>
</gene>
<proteinExistence type="predicted"/>
<dbReference type="Proteomes" id="UP000054630">
    <property type="component" value="Unassembled WGS sequence"/>
</dbReference>
<protein>
    <submittedName>
        <fullName evidence="1">Uncharacterized protein</fullName>
    </submittedName>
</protein>
<dbReference type="EMBL" id="JYDL01000794">
    <property type="protein sequence ID" value="KRX12109.1"/>
    <property type="molecule type" value="Genomic_DNA"/>
</dbReference>
<accession>A0A0V0RC69</accession>
<evidence type="ECO:0000313" key="1">
    <source>
        <dbReference type="EMBL" id="KRX12109.1"/>
    </source>
</evidence>
<organism evidence="1 2">
    <name type="scientific">Trichinella nelsoni</name>
    <dbReference type="NCBI Taxonomy" id="6336"/>
    <lineage>
        <taxon>Eukaryota</taxon>
        <taxon>Metazoa</taxon>
        <taxon>Ecdysozoa</taxon>
        <taxon>Nematoda</taxon>
        <taxon>Enoplea</taxon>
        <taxon>Dorylaimia</taxon>
        <taxon>Trichinellida</taxon>
        <taxon>Trichinellidae</taxon>
        <taxon>Trichinella</taxon>
    </lineage>
</organism>
<keyword evidence="2" id="KW-1185">Reference proteome</keyword>
<reference evidence="1 2" key="1">
    <citation type="submission" date="2015-01" db="EMBL/GenBank/DDBJ databases">
        <title>Evolution of Trichinella species and genotypes.</title>
        <authorList>
            <person name="Korhonen P.K."/>
            <person name="Edoardo P."/>
            <person name="Giuseppe L.R."/>
            <person name="Gasser R.B."/>
        </authorList>
    </citation>
    <scope>NUCLEOTIDE SEQUENCE [LARGE SCALE GENOMIC DNA]</scope>
    <source>
        <strain evidence="1">ISS37</strain>
    </source>
</reference>
<sequence>MSLVPGSLIAYFSRYSSKKCQIFVNAISLTEYATEIRNNQNNNM</sequence>
<comment type="caution">
    <text evidence="1">The sequence shown here is derived from an EMBL/GenBank/DDBJ whole genome shotgun (WGS) entry which is preliminary data.</text>
</comment>
<name>A0A0V0RC69_9BILA</name>
<dbReference type="AlphaFoldDB" id="A0A0V0RC69"/>